<organism evidence="1 2">
    <name type="scientific">Gelidibacter algens</name>
    <dbReference type="NCBI Taxonomy" id="49280"/>
    <lineage>
        <taxon>Bacteria</taxon>
        <taxon>Pseudomonadati</taxon>
        <taxon>Bacteroidota</taxon>
        <taxon>Flavobacteriia</taxon>
        <taxon>Flavobacteriales</taxon>
        <taxon>Flavobacteriaceae</taxon>
        <taxon>Gelidibacter</taxon>
    </lineage>
</organism>
<evidence type="ECO:0008006" key="3">
    <source>
        <dbReference type="Google" id="ProtNLM"/>
    </source>
</evidence>
<sequence>MKLKLSTTRVTKTPCVMKLLLTVYLLFSTICFSQKIYEFDYLIEYEQTFYKDSLKIPNHKFREKEEKRKIYYLTNSKKNNYNAFITELDSLNYQMFFKDEKGISANVKVLKSELFKAEFIDIDCNSVSHHFHFRYQTKNYDFFQLNDTLINGKSYARYKLASIKPKRVKKKKIGTKFYIIAKETSFHLPILDFYTAYQQWKTNKNIPNGIFYEKYFIEYNGKLSTKVTLINYWKTDQKIVIDEACDYTKKR</sequence>
<reference evidence="1 2" key="1">
    <citation type="submission" date="2018-06" db="EMBL/GenBank/DDBJ databases">
        <title>Genomic Encyclopedia of Archaeal and Bacterial Type Strains, Phase II (KMG-II): from individual species to whole genera.</title>
        <authorList>
            <person name="Goeker M."/>
        </authorList>
    </citation>
    <scope>NUCLEOTIDE SEQUENCE [LARGE SCALE GENOMIC DNA]</scope>
    <source>
        <strain evidence="1 2">DSM 12408</strain>
    </source>
</reference>
<accession>A0A1A7R5B1</accession>
<comment type="caution">
    <text evidence="1">The sequence shown here is derived from an EMBL/GenBank/DDBJ whole genome shotgun (WGS) entry which is preliminary data.</text>
</comment>
<name>A0A1A7R5B1_9FLAO</name>
<dbReference type="AlphaFoldDB" id="A0A1A7R5B1"/>
<protein>
    <recommendedName>
        <fullName evidence="3">GLPGLI family protein</fullName>
    </recommendedName>
</protein>
<dbReference type="STRING" id="49280.A9996_07465"/>
<dbReference type="EMBL" id="QLLQ01000004">
    <property type="protein sequence ID" value="RAJ25248.1"/>
    <property type="molecule type" value="Genomic_DNA"/>
</dbReference>
<dbReference type="OrthoDB" id="1430565at2"/>
<proteinExistence type="predicted"/>
<evidence type="ECO:0000313" key="1">
    <source>
        <dbReference type="EMBL" id="RAJ25248.1"/>
    </source>
</evidence>
<keyword evidence="2" id="KW-1185">Reference proteome</keyword>
<dbReference type="Proteomes" id="UP000248987">
    <property type="component" value="Unassembled WGS sequence"/>
</dbReference>
<gene>
    <name evidence="1" type="ORF">LX77_01550</name>
</gene>
<dbReference type="RefSeq" id="WP_066432789.1">
    <property type="nucleotide sequence ID" value="NZ_LZRN01000011.1"/>
</dbReference>
<evidence type="ECO:0000313" key="2">
    <source>
        <dbReference type="Proteomes" id="UP000248987"/>
    </source>
</evidence>